<dbReference type="Proteomes" id="UP000298030">
    <property type="component" value="Unassembled WGS sequence"/>
</dbReference>
<proteinExistence type="predicted"/>
<reference evidence="1 2" key="1">
    <citation type="journal article" date="2019" name="Nat. Ecol. Evol.">
        <title>Megaphylogeny resolves global patterns of mushroom evolution.</title>
        <authorList>
            <person name="Varga T."/>
            <person name="Krizsan K."/>
            <person name="Foldi C."/>
            <person name="Dima B."/>
            <person name="Sanchez-Garcia M."/>
            <person name="Sanchez-Ramirez S."/>
            <person name="Szollosi G.J."/>
            <person name="Szarkandi J.G."/>
            <person name="Papp V."/>
            <person name="Albert L."/>
            <person name="Andreopoulos W."/>
            <person name="Angelini C."/>
            <person name="Antonin V."/>
            <person name="Barry K.W."/>
            <person name="Bougher N.L."/>
            <person name="Buchanan P."/>
            <person name="Buyck B."/>
            <person name="Bense V."/>
            <person name="Catcheside P."/>
            <person name="Chovatia M."/>
            <person name="Cooper J."/>
            <person name="Damon W."/>
            <person name="Desjardin D."/>
            <person name="Finy P."/>
            <person name="Geml J."/>
            <person name="Haridas S."/>
            <person name="Hughes K."/>
            <person name="Justo A."/>
            <person name="Karasinski D."/>
            <person name="Kautmanova I."/>
            <person name="Kiss B."/>
            <person name="Kocsube S."/>
            <person name="Kotiranta H."/>
            <person name="LaButti K.M."/>
            <person name="Lechner B.E."/>
            <person name="Liimatainen K."/>
            <person name="Lipzen A."/>
            <person name="Lukacs Z."/>
            <person name="Mihaltcheva S."/>
            <person name="Morgado L.N."/>
            <person name="Niskanen T."/>
            <person name="Noordeloos M.E."/>
            <person name="Ohm R.A."/>
            <person name="Ortiz-Santana B."/>
            <person name="Ovrebo C."/>
            <person name="Racz N."/>
            <person name="Riley R."/>
            <person name="Savchenko A."/>
            <person name="Shiryaev A."/>
            <person name="Soop K."/>
            <person name="Spirin V."/>
            <person name="Szebenyi C."/>
            <person name="Tomsovsky M."/>
            <person name="Tulloss R.E."/>
            <person name="Uehling J."/>
            <person name="Grigoriev I.V."/>
            <person name="Vagvolgyi C."/>
            <person name="Papp T."/>
            <person name="Martin F.M."/>
            <person name="Miettinen O."/>
            <person name="Hibbett D.S."/>
            <person name="Nagy L.G."/>
        </authorList>
    </citation>
    <scope>NUCLEOTIDE SEQUENCE [LARGE SCALE GENOMIC DNA]</scope>
    <source>
        <strain evidence="1 2">FP101781</strain>
    </source>
</reference>
<accession>A0A4Y7RRC4</accession>
<organism evidence="1 2">
    <name type="scientific">Coprinellus micaceus</name>
    <name type="common">Glistening ink-cap mushroom</name>
    <name type="synonym">Coprinus micaceus</name>
    <dbReference type="NCBI Taxonomy" id="71717"/>
    <lineage>
        <taxon>Eukaryota</taxon>
        <taxon>Fungi</taxon>
        <taxon>Dikarya</taxon>
        <taxon>Basidiomycota</taxon>
        <taxon>Agaricomycotina</taxon>
        <taxon>Agaricomycetes</taxon>
        <taxon>Agaricomycetidae</taxon>
        <taxon>Agaricales</taxon>
        <taxon>Agaricineae</taxon>
        <taxon>Psathyrellaceae</taxon>
        <taxon>Coprinellus</taxon>
    </lineage>
</organism>
<dbReference type="EMBL" id="QPFP01000447">
    <property type="protein sequence ID" value="TEB11423.1"/>
    <property type="molecule type" value="Genomic_DNA"/>
</dbReference>
<comment type="caution">
    <text evidence="1">The sequence shown here is derived from an EMBL/GenBank/DDBJ whole genome shotgun (WGS) entry which is preliminary data.</text>
</comment>
<gene>
    <name evidence="1" type="ORF">FA13DRAFT_991385</name>
</gene>
<evidence type="ECO:0000313" key="2">
    <source>
        <dbReference type="Proteomes" id="UP000298030"/>
    </source>
</evidence>
<evidence type="ECO:0000313" key="1">
    <source>
        <dbReference type="EMBL" id="TEB11423.1"/>
    </source>
</evidence>
<protein>
    <submittedName>
        <fullName evidence="1">Uncharacterized protein</fullName>
    </submittedName>
</protein>
<dbReference type="AlphaFoldDB" id="A0A4Y7RRC4"/>
<sequence>MVATHAPTHPSASFHLSAIGMPRPDLREIRNYGGRHYRTPSPADLGLDRTALRTLSREENSNFCPPQPTIPSLVLGPPPASLPTDPCFRLTFPFHTFILV</sequence>
<name>A0A4Y7RRC4_COPMI</name>
<keyword evidence="2" id="KW-1185">Reference proteome</keyword>